<protein>
    <submittedName>
        <fullName evidence="1">Uncharacterized protein</fullName>
    </submittedName>
</protein>
<name>A0A2U7UCC2_9VIRU</name>
<dbReference type="EMBL" id="MG011690">
    <property type="protein sequence ID" value="AVK76086.1"/>
    <property type="molecule type" value="Genomic_DNA"/>
</dbReference>
<accession>A0A2U7UCC2</accession>
<dbReference type="RefSeq" id="YP_009482089.1">
    <property type="nucleotide sequence ID" value="NC_037666.1"/>
</dbReference>
<organism evidence="1">
    <name type="scientific">Pandoravirus neocaledonia</name>
    <dbReference type="NCBI Taxonomy" id="2107708"/>
    <lineage>
        <taxon>Viruses</taxon>
        <taxon>Pandoravirus</taxon>
    </lineage>
</organism>
<proteinExistence type="predicted"/>
<reference evidence="1" key="1">
    <citation type="journal article" date="2018" name="Nat. Commun.">
        <title>Diversity and evolution of the emerging Pandoraviridae family.</title>
        <authorList>
            <person name="Legendre M."/>
            <person name="Fabre E."/>
            <person name="Poirot O."/>
            <person name="Jeudy S."/>
            <person name="Lartigue A."/>
            <person name="Alempic J.M."/>
            <person name="Beucher L."/>
            <person name="Philippe N."/>
            <person name="Bertaux L."/>
            <person name="Christo-Foroux E."/>
            <person name="Labadie K."/>
            <person name="Coute Y."/>
            <person name="Abergel C."/>
            <person name="Claverie J.M."/>
        </authorList>
    </citation>
    <scope>NUCLEOTIDE SEQUENCE [LARGE SCALE GENOMIC DNA]</scope>
    <source>
        <strain evidence="1">Neocaledonia</strain>
    </source>
</reference>
<dbReference type="KEGG" id="vg:36842799"/>
<evidence type="ECO:0000313" key="1">
    <source>
        <dbReference type="EMBL" id="AVK76086.1"/>
    </source>
</evidence>
<gene>
    <name evidence="1" type="ORF">pneo_cds_479</name>
</gene>
<sequence length="131" mass="14486">MGRPSLRKAHVAMAERLWLSLPWRVDGSPLFRRPVSDDLSSGGVLCDYCAPDDRWGRFGPRVCGSPAWTSSQSPKGFMGHCASVAAQTRCRPYEQAAVIVRRPDALTRHLPGGLLNPADQSTLFRRRQAPN</sequence>
<dbReference type="GeneID" id="36842799"/>
<dbReference type="Proteomes" id="UP000249287">
    <property type="component" value="Segment"/>
</dbReference>